<protein>
    <recommendedName>
        <fullName evidence="4">DUF5666 domain-containing protein</fullName>
    </recommendedName>
</protein>
<accession>A0A1G2EWE6</accession>
<proteinExistence type="predicted"/>
<keyword evidence="1" id="KW-1133">Transmembrane helix</keyword>
<evidence type="ECO:0008006" key="4">
    <source>
        <dbReference type="Google" id="ProtNLM"/>
    </source>
</evidence>
<keyword evidence="1" id="KW-0472">Membrane</keyword>
<name>A0A1G2EWE6_9BACT</name>
<sequence length="269" mass="29284">MEEIRENNNNETMSQKKNVPALMIVAVIAVAGVALYYFFLYQPKESQYQTFSFVSGDVVGKDDALRTITIASAEDQLIPPGIRKTFYIADEAIIQRIIQPETENQSRAAMFKKADFDNIQIGDGVVIQGEFTTDTTVQEKMATAVSILPEKPAIIYGEQVVGDVPDIFKATFSGVVTEKDGDYIIVSANDAITRTGQNYAPEGKYLPKGALRKVLITGKTKITKIASSEKAAPEDISVGAQVVVGSKDFVNIIENTSFEAASIAIVEIN</sequence>
<evidence type="ECO:0000256" key="1">
    <source>
        <dbReference type="SAM" id="Phobius"/>
    </source>
</evidence>
<keyword evidence="1" id="KW-0812">Transmembrane</keyword>
<dbReference type="EMBL" id="MHMQ01000033">
    <property type="protein sequence ID" value="OGZ29691.1"/>
    <property type="molecule type" value="Genomic_DNA"/>
</dbReference>
<comment type="caution">
    <text evidence="2">The sequence shown here is derived from an EMBL/GenBank/DDBJ whole genome shotgun (WGS) entry which is preliminary data.</text>
</comment>
<evidence type="ECO:0000313" key="2">
    <source>
        <dbReference type="EMBL" id="OGZ29691.1"/>
    </source>
</evidence>
<organism evidence="2 3">
    <name type="scientific">Candidatus Niyogibacteria bacterium RIFCSPLOWO2_01_FULL_45_48</name>
    <dbReference type="NCBI Taxonomy" id="1801724"/>
    <lineage>
        <taxon>Bacteria</taxon>
        <taxon>Candidatus Niyogiibacteriota</taxon>
    </lineage>
</organism>
<gene>
    <name evidence="2" type="ORF">A2931_01315</name>
</gene>
<reference evidence="2 3" key="1">
    <citation type="journal article" date="2016" name="Nat. Commun.">
        <title>Thousands of microbial genomes shed light on interconnected biogeochemical processes in an aquifer system.</title>
        <authorList>
            <person name="Anantharaman K."/>
            <person name="Brown C.T."/>
            <person name="Hug L.A."/>
            <person name="Sharon I."/>
            <person name="Castelle C.J."/>
            <person name="Probst A.J."/>
            <person name="Thomas B.C."/>
            <person name="Singh A."/>
            <person name="Wilkins M.J."/>
            <person name="Karaoz U."/>
            <person name="Brodie E.L."/>
            <person name="Williams K.H."/>
            <person name="Hubbard S.S."/>
            <person name="Banfield J.F."/>
        </authorList>
    </citation>
    <scope>NUCLEOTIDE SEQUENCE [LARGE SCALE GENOMIC DNA]</scope>
</reference>
<evidence type="ECO:0000313" key="3">
    <source>
        <dbReference type="Proteomes" id="UP000177486"/>
    </source>
</evidence>
<feature type="transmembrane region" description="Helical" evidence="1">
    <location>
        <begin position="21"/>
        <end position="39"/>
    </location>
</feature>
<dbReference type="Proteomes" id="UP000177486">
    <property type="component" value="Unassembled WGS sequence"/>
</dbReference>
<dbReference type="AlphaFoldDB" id="A0A1G2EWE6"/>